<keyword evidence="5" id="KW-0029">Amino-acid transport</keyword>
<keyword evidence="2" id="KW-0813">Transport</keyword>
<evidence type="ECO:0000256" key="4">
    <source>
        <dbReference type="ARBA" id="ARBA00022692"/>
    </source>
</evidence>
<dbReference type="Pfam" id="PF02653">
    <property type="entry name" value="BPD_transp_2"/>
    <property type="match status" value="1"/>
</dbReference>
<feature type="chain" id="PRO_5019113923" evidence="10">
    <location>
        <begin position="24"/>
        <end position="567"/>
    </location>
</feature>
<dbReference type="SUPFAM" id="SSF48371">
    <property type="entry name" value="ARM repeat"/>
    <property type="match status" value="1"/>
</dbReference>
<dbReference type="InterPro" id="IPR052157">
    <property type="entry name" value="BCAA_transport_permease"/>
</dbReference>
<dbReference type="PANTHER" id="PTHR11795">
    <property type="entry name" value="BRANCHED-CHAIN AMINO ACID TRANSPORT SYSTEM PERMEASE PROTEIN LIVH"/>
    <property type="match status" value="1"/>
</dbReference>
<feature type="signal peptide" evidence="10">
    <location>
        <begin position="1"/>
        <end position="23"/>
    </location>
</feature>
<keyword evidence="6 9" id="KW-1133">Transmembrane helix</keyword>
<dbReference type="Proteomes" id="UP000283734">
    <property type="component" value="Unassembled WGS sequence"/>
</dbReference>
<dbReference type="OrthoDB" id="9807115at2"/>
<evidence type="ECO:0000256" key="3">
    <source>
        <dbReference type="ARBA" id="ARBA00022475"/>
    </source>
</evidence>
<feature type="transmembrane region" description="Helical" evidence="9">
    <location>
        <begin position="503"/>
        <end position="525"/>
    </location>
</feature>
<gene>
    <name evidence="11" type="primary">urtB</name>
    <name evidence="11" type="ORF">D4A39_06300</name>
</gene>
<evidence type="ECO:0000256" key="2">
    <source>
        <dbReference type="ARBA" id="ARBA00022448"/>
    </source>
</evidence>
<dbReference type="AlphaFoldDB" id="A0A418XYJ7"/>
<comment type="caution">
    <text evidence="11">The sequence shown here is derived from an EMBL/GenBank/DDBJ whole genome shotgun (WGS) entry which is preliminary data.</text>
</comment>
<dbReference type="GO" id="GO:0006865">
    <property type="term" value="P:amino acid transport"/>
    <property type="evidence" value="ECO:0007669"/>
    <property type="project" value="UniProtKB-KW"/>
</dbReference>
<evidence type="ECO:0000256" key="1">
    <source>
        <dbReference type="ARBA" id="ARBA00004429"/>
    </source>
</evidence>
<dbReference type="NCBIfam" id="TIGR03409">
    <property type="entry name" value="urea_trans_UrtB"/>
    <property type="match status" value="1"/>
</dbReference>
<comment type="similarity">
    <text evidence="8">Belongs to the binding-protein-dependent transport system permease family. LivHM subfamily.</text>
</comment>
<keyword evidence="4 9" id="KW-0812">Transmembrane</keyword>
<reference evidence="11 12" key="1">
    <citation type="submission" date="2018-09" db="EMBL/GenBank/DDBJ databases">
        <title>Alcanivorax profundi sp. nov., isolated from 1000 m-depth seawater of the Mariana Trench.</title>
        <authorList>
            <person name="Liu J."/>
        </authorList>
    </citation>
    <scope>NUCLEOTIDE SEQUENCE [LARGE SCALE GENOMIC DNA]</scope>
    <source>
        <strain evidence="11 12">MTEO17</strain>
    </source>
</reference>
<dbReference type="InterPro" id="IPR016024">
    <property type="entry name" value="ARM-type_fold"/>
</dbReference>
<dbReference type="InterPro" id="IPR011989">
    <property type="entry name" value="ARM-like"/>
</dbReference>
<feature type="transmembrane region" description="Helical" evidence="9">
    <location>
        <begin position="369"/>
        <end position="387"/>
    </location>
</feature>
<feature type="transmembrane region" description="Helical" evidence="9">
    <location>
        <begin position="278"/>
        <end position="305"/>
    </location>
</feature>
<dbReference type="CDD" id="cd06582">
    <property type="entry name" value="TM_PBP1_LivH_like"/>
    <property type="match status" value="1"/>
</dbReference>
<feature type="transmembrane region" description="Helical" evidence="9">
    <location>
        <begin position="417"/>
        <end position="434"/>
    </location>
</feature>
<evidence type="ECO:0000256" key="5">
    <source>
        <dbReference type="ARBA" id="ARBA00022970"/>
    </source>
</evidence>
<evidence type="ECO:0000256" key="10">
    <source>
        <dbReference type="SAM" id="SignalP"/>
    </source>
</evidence>
<dbReference type="GO" id="GO:0005886">
    <property type="term" value="C:plasma membrane"/>
    <property type="evidence" value="ECO:0007669"/>
    <property type="project" value="UniProtKB-SubCell"/>
</dbReference>
<feature type="transmembrane region" description="Helical" evidence="9">
    <location>
        <begin position="333"/>
        <end position="357"/>
    </location>
</feature>
<keyword evidence="12" id="KW-1185">Reference proteome</keyword>
<keyword evidence="7 9" id="KW-0472">Membrane</keyword>
<dbReference type="InterPro" id="IPR017779">
    <property type="entry name" value="ABC_UrtB_bac"/>
</dbReference>
<evidence type="ECO:0000256" key="8">
    <source>
        <dbReference type="ARBA" id="ARBA00037998"/>
    </source>
</evidence>
<organism evidence="11 12">
    <name type="scientific">Alcanivorax profundi</name>
    <dbReference type="NCBI Taxonomy" id="2338368"/>
    <lineage>
        <taxon>Bacteria</taxon>
        <taxon>Pseudomonadati</taxon>
        <taxon>Pseudomonadota</taxon>
        <taxon>Gammaproteobacteria</taxon>
        <taxon>Oceanospirillales</taxon>
        <taxon>Alcanivoracaceae</taxon>
        <taxon>Alcanivorax</taxon>
    </lineage>
</organism>
<dbReference type="GO" id="GO:0022857">
    <property type="term" value="F:transmembrane transporter activity"/>
    <property type="evidence" value="ECO:0007669"/>
    <property type="project" value="InterPro"/>
</dbReference>
<evidence type="ECO:0000256" key="6">
    <source>
        <dbReference type="ARBA" id="ARBA00022989"/>
    </source>
</evidence>
<proteinExistence type="inferred from homology"/>
<dbReference type="Gene3D" id="1.25.10.10">
    <property type="entry name" value="Leucine-rich Repeat Variant"/>
    <property type="match status" value="1"/>
</dbReference>
<dbReference type="PANTHER" id="PTHR11795:SF447">
    <property type="entry name" value="ABC TRANSPORTER PERMEASE PROTEIN"/>
    <property type="match status" value="1"/>
</dbReference>
<evidence type="ECO:0000256" key="9">
    <source>
        <dbReference type="SAM" id="Phobius"/>
    </source>
</evidence>
<name>A0A418XYJ7_9GAMM</name>
<dbReference type="InterPro" id="IPR001851">
    <property type="entry name" value="ABC_transp_permease"/>
</dbReference>
<dbReference type="EMBL" id="QYYA01000002">
    <property type="protein sequence ID" value="RJG18092.1"/>
    <property type="molecule type" value="Genomic_DNA"/>
</dbReference>
<feature type="transmembrane region" description="Helical" evidence="9">
    <location>
        <begin position="463"/>
        <end position="483"/>
    </location>
</feature>
<dbReference type="RefSeq" id="WP_102791856.1">
    <property type="nucleotide sequence ID" value="NZ_CAXGPP010000049.1"/>
</dbReference>
<protein>
    <submittedName>
        <fullName evidence="11">Urea ABC transporter permease subunit UrtB</fullName>
    </submittedName>
</protein>
<evidence type="ECO:0000256" key="7">
    <source>
        <dbReference type="ARBA" id="ARBA00023136"/>
    </source>
</evidence>
<sequence>MGYRFSQTLVAMLVMLLTCVSWAEQALQDTTVPPQTEQGLNSGTDMMDADESNRVVAPPTINEILDQLTSRSFDDKEAAIRQLANQNNPRVIPLLNALMNRELVHNRKDDTIALGEKQDGQWELRDPTTEEVVGHVDSRAARPVVINNRLRTVINNQLALSGLNDPDSDVRYQAAGQLIGNDDPEMLTALGERREQESSQRVLDQIETALNIAALQSDDLTARLNAIDALSGNLHPEVKNSLNSRLSVTDNASETRALEQALKKIDARISTFQTADTVFFGLSLGSVLLLAAIGLAITFGVMGVINMAHGELIMLGAYTTYVVQQLLPNSHEWSLLIAIPAAFLVSALTGILIERFVIRFLYGRPLETLLATFGVSLILQQAVRVIFSPLNRTVITPEWMSGALEINPVFSLTYNRLYIIFFALAVFLALLTLLKRTRLGLQVRAVSQNRTTARALGIRSERVNALTFGLGSGIAGVAGVALAQLTNVGPNLGQSYIIDSFMVVVFGGVGNLWGTLTAAFGLGIANKLLEPMAGAVLAKIIVLIFIILFIQRKPRGLFPQRGRAAEE</sequence>
<comment type="subcellular location">
    <subcellularLocation>
        <location evidence="1">Cell inner membrane</location>
        <topology evidence="1">Multi-pass membrane protein</topology>
    </subcellularLocation>
</comment>
<keyword evidence="3" id="KW-1003">Cell membrane</keyword>
<evidence type="ECO:0000313" key="12">
    <source>
        <dbReference type="Proteomes" id="UP000283734"/>
    </source>
</evidence>
<evidence type="ECO:0000313" key="11">
    <source>
        <dbReference type="EMBL" id="RJG18092.1"/>
    </source>
</evidence>
<feature type="transmembrane region" description="Helical" evidence="9">
    <location>
        <begin position="532"/>
        <end position="550"/>
    </location>
</feature>
<accession>A0A418XYJ7</accession>
<keyword evidence="10" id="KW-0732">Signal</keyword>